<evidence type="ECO:0000256" key="4">
    <source>
        <dbReference type="ARBA" id="ARBA00022833"/>
    </source>
</evidence>
<dbReference type="InterPro" id="IPR001279">
    <property type="entry name" value="Metallo-B-lactamas"/>
</dbReference>
<keyword evidence="7" id="KW-1185">Reference proteome</keyword>
<keyword evidence="2" id="KW-0479">Metal-binding</keyword>
<evidence type="ECO:0000256" key="3">
    <source>
        <dbReference type="ARBA" id="ARBA00022801"/>
    </source>
</evidence>
<dbReference type="Gene3D" id="3.60.15.10">
    <property type="entry name" value="Ribonuclease Z/Hydroxyacylglutathione hydrolase-like"/>
    <property type="match status" value="1"/>
</dbReference>
<reference evidence="6 7" key="1">
    <citation type="submission" date="2020-08" db="EMBL/GenBank/DDBJ databases">
        <authorList>
            <person name="Liu C."/>
            <person name="Sun Q."/>
        </authorList>
    </citation>
    <scope>NUCLEOTIDE SEQUENCE [LARGE SCALE GENOMIC DNA]</scope>
    <source>
        <strain evidence="6 7">NSJ-59</strain>
    </source>
</reference>
<dbReference type="SMART" id="SM00849">
    <property type="entry name" value="Lactamase_B"/>
    <property type="match status" value="1"/>
</dbReference>
<keyword evidence="4" id="KW-0862">Zinc</keyword>
<dbReference type="PANTHER" id="PTHR46233">
    <property type="entry name" value="HYDROXYACYLGLUTATHIONE HYDROLASE GLOC"/>
    <property type="match status" value="1"/>
</dbReference>
<dbReference type="Proteomes" id="UP000606870">
    <property type="component" value="Unassembled WGS sequence"/>
</dbReference>
<feature type="domain" description="Metallo-beta-lactamase" evidence="5">
    <location>
        <begin position="12"/>
        <end position="193"/>
    </location>
</feature>
<evidence type="ECO:0000259" key="5">
    <source>
        <dbReference type="SMART" id="SM00849"/>
    </source>
</evidence>
<dbReference type="CDD" id="cd06262">
    <property type="entry name" value="metallo-hydrolase-like_MBL-fold"/>
    <property type="match status" value="1"/>
</dbReference>
<dbReference type="RefSeq" id="WP_186504018.1">
    <property type="nucleotide sequence ID" value="NZ_JACOGK010000030.1"/>
</dbReference>
<evidence type="ECO:0000256" key="2">
    <source>
        <dbReference type="ARBA" id="ARBA00022723"/>
    </source>
</evidence>
<dbReference type="InterPro" id="IPR036866">
    <property type="entry name" value="RibonucZ/Hydroxyglut_hydro"/>
</dbReference>
<dbReference type="SUPFAM" id="SSF56281">
    <property type="entry name" value="Metallo-hydrolase/oxidoreductase"/>
    <property type="match status" value="1"/>
</dbReference>
<evidence type="ECO:0000313" key="7">
    <source>
        <dbReference type="Proteomes" id="UP000606870"/>
    </source>
</evidence>
<dbReference type="PANTHER" id="PTHR46233:SF3">
    <property type="entry name" value="HYDROXYACYLGLUTATHIONE HYDROLASE GLOC"/>
    <property type="match status" value="1"/>
</dbReference>
<comment type="caution">
    <text evidence="6">The sequence shown here is derived from an EMBL/GenBank/DDBJ whole genome shotgun (WGS) entry which is preliminary data.</text>
</comment>
<comment type="cofactor">
    <cofactor evidence="1">
        <name>Zn(2+)</name>
        <dbReference type="ChEBI" id="CHEBI:29105"/>
    </cofactor>
</comment>
<proteinExistence type="predicted"/>
<protein>
    <submittedName>
        <fullName evidence="6">MBL fold metallo-hydrolase</fullName>
    </submittedName>
</protein>
<sequence length="213" mass="23335">MIQTLLVKGYFSTYCYLFIDEKTKHGFLIDAPSEADKLAELVREKGYTIEKILLTHGHFDHTAAANELSRTWQAPVLIHAAGKRYVKDTVWNLSAACGLHVVVDPVTYLRGDETITLAANPAVALQVLPTPGHTPDSVTYYSAADHAAFVGDTIFAGSFGSSGYYGGDLPALMHSIFERILVLPDDTVLYSGHSEPTTVYAEKSRISQAFPRK</sequence>
<name>A0ABR6VJU3_9FIRM</name>
<dbReference type="InterPro" id="IPR051453">
    <property type="entry name" value="MBL_Glyoxalase_II"/>
</dbReference>
<organism evidence="6 7">
    <name type="scientific">Megasphaera hominis</name>
    <dbReference type="NCBI Taxonomy" id="159836"/>
    <lineage>
        <taxon>Bacteria</taxon>
        <taxon>Bacillati</taxon>
        <taxon>Bacillota</taxon>
        <taxon>Negativicutes</taxon>
        <taxon>Veillonellales</taxon>
        <taxon>Veillonellaceae</taxon>
        <taxon>Megasphaera</taxon>
    </lineage>
</organism>
<evidence type="ECO:0000256" key="1">
    <source>
        <dbReference type="ARBA" id="ARBA00001947"/>
    </source>
</evidence>
<dbReference type="EMBL" id="JACOGK010000030">
    <property type="protein sequence ID" value="MBC3537552.1"/>
    <property type="molecule type" value="Genomic_DNA"/>
</dbReference>
<dbReference type="Pfam" id="PF00753">
    <property type="entry name" value="Lactamase_B"/>
    <property type="match status" value="1"/>
</dbReference>
<keyword evidence="3" id="KW-0378">Hydrolase</keyword>
<gene>
    <name evidence="6" type="ORF">H8J70_09835</name>
</gene>
<accession>A0ABR6VJU3</accession>
<evidence type="ECO:0000313" key="6">
    <source>
        <dbReference type="EMBL" id="MBC3537552.1"/>
    </source>
</evidence>